<dbReference type="EMBL" id="VEPZ02001235">
    <property type="protein sequence ID" value="KAE8685069.1"/>
    <property type="molecule type" value="Genomic_DNA"/>
</dbReference>
<comment type="caution">
    <text evidence="1">The sequence shown here is derived from an EMBL/GenBank/DDBJ whole genome shotgun (WGS) entry which is preliminary data.</text>
</comment>
<sequence>MSAIAKSVDHSLWWEPFSSLLTNLENTSPSDDLPKTLAKKLKENQYWFMEMVSRFKLPNEKSKEALATSQQIKIGPHELTIKLDFRDKVLQVSSYLCLDEVQSYILVNRYLERGNTMENYIVHDPIHVRMSSTLTVLEIENQNLYFFWVNTINISFNLGRAPNPLNLCYIPSRSGRAGDWKRINTASNVLKKTSWSCTGTPESVCPSPCLARAGIATIFYRATVLVQVQKADPNACFLKEGSLIREEALKMISNGLEGKLISVVEVLMSCNHPERWYV</sequence>
<dbReference type="GO" id="GO:0044611">
    <property type="term" value="C:nuclear pore inner ring"/>
    <property type="evidence" value="ECO:0007669"/>
    <property type="project" value="TreeGrafter"/>
</dbReference>
<gene>
    <name evidence="1" type="ORF">F3Y22_tig00111101pilonHSYRG00065</name>
</gene>
<dbReference type="InterPro" id="IPR044840">
    <property type="entry name" value="Nup188"/>
</dbReference>
<dbReference type="GO" id="GO:0017056">
    <property type="term" value="F:structural constituent of nuclear pore"/>
    <property type="evidence" value="ECO:0007669"/>
    <property type="project" value="InterPro"/>
</dbReference>
<dbReference type="Proteomes" id="UP000436088">
    <property type="component" value="Unassembled WGS sequence"/>
</dbReference>
<dbReference type="AlphaFoldDB" id="A0A6A2Z0T4"/>
<protein>
    <submittedName>
        <fullName evidence="1">Uncharacterized protein</fullName>
    </submittedName>
</protein>
<dbReference type="GO" id="GO:0006405">
    <property type="term" value="P:RNA export from nucleus"/>
    <property type="evidence" value="ECO:0007669"/>
    <property type="project" value="TreeGrafter"/>
</dbReference>
<accession>A0A6A2Z0T4</accession>
<organism evidence="1 2">
    <name type="scientific">Hibiscus syriacus</name>
    <name type="common">Rose of Sharon</name>
    <dbReference type="NCBI Taxonomy" id="106335"/>
    <lineage>
        <taxon>Eukaryota</taxon>
        <taxon>Viridiplantae</taxon>
        <taxon>Streptophyta</taxon>
        <taxon>Embryophyta</taxon>
        <taxon>Tracheophyta</taxon>
        <taxon>Spermatophyta</taxon>
        <taxon>Magnoliopsida</taxon>
        <taxon>eudicotyledons</taxon>
        <taxon>Gunneridae</taxon>
        <taxon>Pentapetalae</taxon>
        <taxon>rosids</taxon>
        <taxon>malvids</taxon>
        <taxon>Malvales</taxon>
        <taxon>Malvaceae</taxon>
        <taxon>Malvoideae</taxon>
        <taxon>Hibiscus</taxon>
    </lineage>
</organism>
<name>A0A6A2Z0T4_HIBSY</name>
<reference evidence="1" key="1">
    <citation type="submission" date="2019-09" db="EMBL/GenBank/DDBJ databases">
        <title>Draft genome information of white flower Hibiscus syriacus.</title>
        <authorList>
            <person name="Kim Y.-M."/>
        </authorList>
    </citation>
    <scope>NUCLEOTIDE SEQUENCE [LARGE SCALE GENOMIC DNA]</scope>
    <source>
        <strain evidence="1">YM2019G1</strain>
    </source>
</reference>
<dbReference type="PANTHER" id="PTHR31431:SF1">
    <property type="entry name" value="NUCLEOPORIN NUP188"/>
    <property type="match status" value="1"/>
</dbReference>
<evidence type="ECO:0000313" key="2">
    <source>
        <dbReference type="Proteomes" id="UP000436088"/>
    </source>
</evidence>
<proteinExistence type="predicted"/>
<dbReference type="PANTHER" id="PTHR31431">
    <property type="entry name" value="NUCLEOPORIN NUP188 HOMOLOG"/>
    <property type="match status" value="1"/>
</dbReference>
<dbReference type="GO" id="GO:0006606">
    <property type="term" value="P:protein import into nucleus"/>
    <property type="evidence" value="ECO:0007669"/>
    <property type="project" value="TreeGrafter"/>
</dbReference>
<keyword evidence="2" id="KW-1185">Reference proteome</keyword>
<evidence type="ECO:0000313" key="1">
    <source>
        <dbReference type="EMBL" id="KAE8685069.1"/>
    </source>
</evidence>